<organism evidence="1 2">
    <name type="scientific">Aspergillus sclerotialis</name>
    <dbReference type="NCBI Taxonomy" id="2070753"/>
    <lineage>
        <taxon>Eukaryota</taxon>
        <taxon>Fungi</taxon>
        <taxon>Dikarya</taxon>
        <taxon>Ascomycota</taxon>
        <taxon>Pezizomycotina</taxon>
        <taxon>Eurotiomycetes</taxon>
        <taxon>Eurotiomycetidae</taxon>
        <taxon>Eurotiales</taxon>
        <taxon>Aspergillaceae</taxon>
        <taxon>Aspergillus</taxon>
        <taxon>Aspergillus subgen. Polypaecilum</taxon>
    </lineage>
</organism>
<dbReference type="AlphaFoldDB" id="A0A3A2Z2S2"/>
<reference evidence="2" key="1">
    <citation type="submission" date="2017-02" db="EMBL/GenBank/DDBJ databases">
        <authorList>
            <person name="Tafer H."/>
            <person name="Lopandic K."/>
        </authorList>
    </citation>
    <scope>NUCLEOTIDE SEQUENCE [LARGE SCALE GENOMIC DNA]</scope>
    <source>
        <strain evidence="2">CBS 366.77</strain>
    </source>
</reference>
<evidence type="ECO:0000313" key="1">
    <source>
        <dbReference type="EMBL" id="RJE17070.1"/>
    </source>
</evidence>
<dbReference type="OrthoDB" id="21499at2759"/>
<keyword evidence="2" id="KW-1185">Reference proteome</keyword>
<name>A0A3A2Z2S2_9EURO</name>
<proteinExistence type="predicted"/>
<gene>
    <name evidence="1" type="ORF">PHISCL_10593</name>
</gene>
<dbReference type="STRING" id="2070753.A0A3A2Z2S2"/>
<dbReference type="Proteomes" id="UP000266188">
    <property type="component" value="Unassembled WGS sequence"/>
</dbReference>
<dbReference type="EMBL" id="MVGC01001716">
    <property type="protein sequence ID" value="RJE17070.1"/>
    <property type="molecule type" value="Genomic_DNA"/>
</dbReference>
<accession>A0A3A2Z2S2</accession>
<comment type="caution">
    <text evidence="1">The sequence shown here is derived from an EMBL/GenBank/DDBJ whole genome shotgun (WGS) entry which is preliminary data.</text>
</comment>
<sequence>MAHTLIHWRFHLNEWVSGYLELKGILDDDKILERSRWTQGRKSRFADETLEMMVETGEIQNLWRDFRLIMKDARNTTSGG</sequence>
<evidence type="ECO:0000313" key="2">
    <source>
        <dbReference type="Proteomes" id="UP000266188"/>
    </source>
</evidence>
<protein>
    <submittedName>
        <fullName evidence="1">Uncharacterized protein</fullName>
    </submittedName>
</protein>